<evidence type="ECO:0000256" key="18">
    <source>
        <dbReference type="ARBA" id="ARBA00043669"/>
    </source>
</evidence>
<dbReference type="Gene3D" id="3.90.1150.10">
    <property type="entry name" value="Aspartate Aminotransferase, domain 1"/>
    <property type="match status" value="1"/>
</dbReference>
<proteinExistence type="inferred from homology"/>
<evidence type="ECO:0000256" key="21">
    <source>
        <dbReference type="ARBA" id="ARBA00043749"/>
    </source>
</evidence>
<evidence type="ECO:0000256" key="39">
    <source>
        <dbReference type="RuleBase" id="RU003560"/>
    </source>
</evidence>
<evidence type="ECO:0000256" key="38">
    <source>
        <dbReference type="ARBA" id="ARBA00058068"/>
    </source>
</evidence>
<dbReference type="InterPro" id="IPR015424">
    <property type="entry name" value="PyrdxlP-dep_Trfase"/>
</dbReference>
<dbReference type="InterPro" id="IPR049704">
    <property type="entry name" value="Aminotrans_3_PPA_site"/>
</dbReference>
<dbReference type="GO" id="GO:0047305">
    <property type="term" value="F:(R)-3-amino-2-methylpropionate-pyruvate transaminase activity"/>
    <property type="evidence" value="ECO:0007669"/>
    <property type="project" value="UniProtKB-EC"/>
</dbReference>
<keyword evidence="7" id="KW-0808">Transferase</keyword>
<dbReference type="InterPro" id="IPR005814">
    <property type="entry name" value="Aminotrans_3"/>
</dbReference>
<comment type="catalytic activity">
    <reaction evidence="11">
        <text>glyoxylate + L-alanine = glycine + pyruvate</text>
        <dbReference type="Rhea" id="RHEA:24248"/>
        <dbReference type="ChEBI" id="CHEBI:15361"/>
        <dbReference type="ChEBI" id="CHEBI:36655"/>
        <dbReference type="ChEBI" id="CHEBI:57305"/>
        <dbReference type="ChEBI" id="CHEBI:57972"/>
        <dbReference type="EC" id="2.6.1.44"/>
    </reaction>
    <physiologicalReaction direction="left-to-right" evidence="11">
        <dbReference type="Rhea" id="RHEA:24249"/>
    </physiologicalReaction>
</comment>
<accession>A0AAD4R6Q6</accession>
<evidence type="ECO:0000256" key="12">
    <source>
        <dbReference type="ARBA" id="ARBA00039130"/>
    </source>
</evidence>
<dbReference type="FunFam" id="3.40.640.10:FF:000055">
    <property type="entry name" value="Alanine--glyoxylate aminotransferase 2, mitochondrial"/>
    <property type="match status" value="1"/>
</dbReference>
<protein>
    <recommendedName>
        <fullName evidence="13">Alanine--glyoxylate aminotransferase 2, mitochondrial</fullName>
        <ecNumber evidence="28">2.6.1.18</ecNumber>
        <ecNumber evidence="12">2.6.1.40</ecNumber>
        <ecNumber evidence="5">2.6.1.44</ecNumber>
    </recommendedName>
    <alternativeName>
        <fullName evidence="14">(R)-3-amino-2-methylpropionate--pyruvate transaminase</fullName>
    </alternativeName>
    <alternativeName>
        <fullName evidence="16">Beta-ALAAT II</fullName>
    </alternativeName>
    <alternativeName>
        <fullName evidence="17">Beta-alanine-pyruvate aminotransferase</fullName>
    </alternativeName>
    <alternativeName>
        <fullName evidence="30">D-3-aminoisobutyrate-pyruvate aminotransferase</fullName>
    </alternativeName>
    <alternativeName>
        <fullName evidence="15">D-AIBAT</fullName>
    </alternativeName>
    <alternativeName>
        <fullName evidence="29">D-beta-aminoisobutyrate-pyruvate aminotransferase</fullName>
    </alternativeName>
</protein>
<evidence type="ECO:0000256" key="23">
    <source>
        <dbReference type="ARBA" id="ARBA00043758"/>
    </source>
</evidence>
<dbReference type="GO" id="GO:0008453">
    <property type="term" value="F:alanine-glyoxylate transaminase activity"/>
    <property type="evidence" value="ECO:0007669"/>
    <property type="project" value="UniProtKB-EC"/>
</dbReference>
<comment type="catalytic activity">
    <reaction evidence="18">
        <text>N(omega),N(omega)-dimethyl-L-arginine + pyruvate = 5-(3,3-dimethylguanidino)-2-oxopentanoate + L-alanine</text>
        <dbReference type="Rhea" id="RHEA:77303"/>
        <dbReference type="ChEBI" id="CHEBI:15361"/>
        <dbReference type="ChEBI" id="CHEBI:57972"/>
        <dbReference type="ChEBI" id="CHEBI:58326"/>
        <dbReference type="ChEBI" id="CHEBI:197301"/>
    </reaction>
</comment>
<comment type="caution">
    <text evidence="40">The sequence shown here is derived from an EMBL/GenBank/DDBJ whole genome shotgun (WGS) entry which is preliminary data.</text>
</comment>
<evidence type="ECO:0000256" key="10">
    <source>
        <dbReference type="ARBA" id="ARBA00023128"/>
    </source>
</evidence>
<evidence type="ECO:0000256" key="2">
    <source>
        <dbReference type="ARBA" id="ARBA00004173"/>
    </source>
</evidence>
<keyword evidence="41" id="KW-1185">Reference proteome</keyword>
<dbReference type="AlphaFoldDB" id="A0AAD4R6Q6"/>
<comment type="catalytic activity">
    <reaction evidence="36">
        <text>oxaloacetate + L-alanine = L-aspartate + pyruvate</text>
        <dbReference type="Rhea" id="RHEA:77347"/>
        <dbReference type="ChEBI" id="CHEBI:15361"/>
        <dbReference type="ChEBI" id="CHEBI:16452"/>
        <dbReference type="ChEBI" id="CHEBI:29991"/>
        <dbReference type="ChEBI" id="CHEBI:57972"/>
    </reaction>
</comment>
<evidence type="ECO:0000256" key="25">
    <source>
        <dbReference type="ARBA" id="ARBA00043798"/>
    </source>
</evidence>
<evidence type="ECO:0000256" key="30">
    <source>
        <dbReference type="ARBA" id="ARBA00044258"/>
    </source>
</evidence>
<evidence type="ECO:0000256" key="32">
    <source>
        <dbReference type="ARBA" id="ARBA00048264"/>
    </source>
</evidence>
<comment type="catalytic activity">
    <reaction evidence="23">
        <text>N(omega)-methyl-L-arginine + pyruvate = 5-(3-methylguanidino)-2-oxopentanoate + L-alanine</text>
        <dbReference type="Rhea" id="RHEA:77319"/>
        <dbReference type="ChEBI" id="CHEBI:15361"/>
        <dbReference type="ChEBI" id="CHEBI:57972"/>
        <dbReference type="ChEBI" id="CHEBI:114953"/>
        <dbReference type="ChEBI" id="CHEBI:197314"/>
    </reaction>
</comment>
<evidence type="ECO:0000256" key="28">
    <source>
        <dbReference type="ARBA" id="ARBA00044055"/>
    </source>
</evidence>
<evidence type="ECO:0000256" key="20">
    <source>
        <dbReference type="ARBA" id="ARBA00043726"/>
    </source>
</evidence>
<evidence type="ECO:0000256" key="5">
    <source>
        <dbReference type="ARBA" id="ARBA00013049"/>
    </source>
</evidence>
<evidence type="ECO:0000313" key="40">
    <source>
        <dbReference type="EMBL" id="KAI1713525.1"/>
    </source>
</evidence>
<dbReference type="InterPro" id="IPR015422">
    <property type="entry name" value="PyrdxlP-dep_Trfase_small"/>
</dbReference>
<comment type="cofactor">
    <cofactor evidence="1">
        <name>pyridoxal 5'-phosphate</name>
        <dbReference type="ChEBI" id="CHEBI:597326"/>
    </cofactor>
</comment>
<evidence type="ECO:0000256" key="34">
    <source>
        <dbReference type="ARBA" id="ARBA00048560"/>
    </source>
</evidence>
<dbReference type="SUPFAM" id="SSF53383">
    <property type="entry name" value="PLP-dependent transferases"/>
    <property type="match status" value="1"/>
</dbReference>
<comment type="catalytic activity">
    <reaction evidence="19">
        <text>(2S)-2-aminobutanoate + glyoxylate = 2-oxobutanoate + glycine</text>
        <dbReference type="Rhea" id="RHEA:77339"/>
        <dbReference type="ChEBI" id="CHEBI:16763"/>
        <dbReference type="ChEBI" id="CHEBI:36655"/>
        <dbReference type="ChEBI" id="CHEBI:57305"/>
        <dbReference type="ChEBI" id="CHEBI:74359"/>
    </reaction>
</comment>
<dbReference type="Gene3D" id="3.40.640.10">
    <property type="entry name" value="Type I PLP-dependent aspartate aminotransferase-like (Major domain)"/>
    <property type="match status" value="1"/>
</dbReference>
<evidence type="ECO:0000256" key="29">
    <source>
        <dbReference type="ARBA" id="ARBA00044257"/>
    </source>
</evidence>
<evidence type="ECO:0000256" key="1">
    <source>
        <dbReference type="ARBA" id="ARBA00001933"/>
    </source>
</evidence>
<comment type="similarity">
    <text evidence="3 39">Belongs to the class-III pyridoxal-phosphate-dependent aminotransferase family.</text>
</comment>
<dbReference type="PANTHER" id="PTHR45688">
    <property type="match status" value="1"/>
</dbReference>
<dbReference type="PANTHER" id="PTHR45688:SF3">
    <property type="entry name" value="ALANINE--GLYOXYLATE AMINOTRANSFERASE 2, MITOCHONDRIAL"/>
    <property type="match status" value="1"/>
</dbReference>
<evidence type="ECO:0000256" key="15">
    <source>
        <dbReference type="ARBA" id="ARBA00041845"/>
    </source>
</evidence>
<comment type="catalytic activity">
    <reaction evidence="35">
        <text>N(omega)-methyl-L-arginine + glyoxylate = 5-(3-methylguanidino)-2-oxopentanoate + glycine</text>
        <dbReference type="Rhea" id="RHEA:77323"/>
        <dbReference type="ChEBI" id="CHEBI:36655"/>
        <dbReference type="ChEBI" id="CHEBI:57305"/>
        <dbReference type="ChEBI" id="CHEBI:114953"/>
        <dbReference type="ChEBI" id="CHEBI:197314"/>
    </reaction>
</comment>
<comment type="subunit">
    <text evidence="4">Homotetramer.</text>
</comment>
<dbReference type="GO" id="GO:0005739">
    <property type="term" value="C:mitochondrion"/>
    <property type="evidence" value="ECO:0007669"/>
    <property type="project" value="UniProtKB-SubCell"/>
</dbReference>
<evidence type="ECO:0000256" key="7">
    <source>
        <dbReference type="ARBA" id="ARBA00022679"/>
    </source>
</evidence>
<evidence type="ECO:0000256" key="8">
    <source>
        <dbReference type="ARBA" id="ARBA00022898"/>
    </source>
</evidence>
<dbReference type="InterPro" id="IPR015421">
    <property type="entry name" value="PyrdxlP-dep_Trfase_major"/>
</dbReference>
<evidence type="ECO:0000256" key="37">
    <source>
        <dbReference type="ARBA" id="ARBA00049480"/>
    </source>
</evidence>
<keyword evidence="8 39" id="KW-0663">Pyridoxal phosphate</keyword>
<comment type="catalytic activity">
    <reaction evidence="24">
        <text>L-ornithine + pyruvate = 5-amino-2-oxopentanoate + L-alanine</text>
        <dbReference type="Rhea" id="RHEA:77327"/>
        <dbReference type="ChEBI" id="CHEBI:15361"/>
        <dbReference type="ChEBI" id="CHEBI:46911"/>
        <dbReference type="ChEBI" id="CHEBI:57972"/>
        <dbReference type="ChEBI" id="CHEBI:58802"/>
    </reaction>
</comment>
<sequence length="469" mass="51718">MSRNLEKLRPYLPPGMVTFYKKPLIIERGHMQYLWDSEGNRYLDMLGGIVTVSVGHCHPKVNAALKEQIDKLWHTTSIYWTTPMFEYAEKLTSTLPEHLKVCFYTNSGSEANDLALTLARLHTGRYDLLSVRNSYHGLTQTVMGASNSPQYKQPLPAGFGILKTALPDPYRGPWGGPKCRDTPFHSRNNKRVCPCHGGNECQARDEYLRDLNNTLDYDFPKSTGPAALIVESIQGVGGTVQYPKGWLKGAFDSVRQRGGLCISDEVQTGFGRLGSHFWGFASQDAIPDIVTAAKGIANGFPMGMVVTTQEIANSLTTALYFNTFGGNPLAATVGKAVLEVIEDEKLQDNSAAVGTYFMEQLSKIDSLLIGDIRGKGLMIGVELVEEGEYQNGRYVLLKKLPPPPPLQPERMARIFERIKDQGVLVGRGGVTSNVLRLKPPMCVTKADVDKCVDAIESGLIMEEKMGPKK</sequence>
<evidence type="ECO:0000256" key="22">
    <source>
        <dbReference type="ARBA" id="ARBA00043751"/>
    </source>
</evidence>
<dbReference type="PIRSF" id="PIRSF000521">
    <property type="entry name" value="Transaminase_4ab_Lys_Orn"/>
    <property type="match status" value="1"/>
</dbReference>
<evidence type="ECO:0000256" key="35">
    <source>
        <dbReference type="ARBA" id="ARBA00048760"/>
    </source>
</evidence>
<comment type="catalytic activity">
    <reaction evidence="27">
        <text>2-oxopentanoate + N(omega),N(omega)-dimethyl-L-arginine = 5-(3,3-dimethylguanidino)-2-oxopentanoate + L-2-aminopentanoate</text>
        <dbReference type="Rhea" id="RHEA:77359"/>
        <dbReference type="ChEBI" id="CHEBI:28644"/>
        <dbReference type="ChEBI" id="CHEBI:58326"/>
        <dbReference type="ChEBI" id="CHEBI:58441"/>
        <dbReference type="ChEBI" id="CHEBI:197301"/>
    </reaction>
</comment>
<dbReference type="Proteomes" id="UP001201812">
    <property type="component" value="Unassembled WGS sequence"/>
</dbReference>
<evidence type="ECO:0000256" key="16">
    <source>
        <dbReference type="ARBA" id="ARBA00042611"/>
    </source>
</evidence>
<dbReference type="GO" id="GO:0016223">
    <property type="term" value="F:beta-alanine:pyruvate transaminase activity"/>
    <property type="evidence" value="ECO:0007669"/>
    <property type="project" value="UniProtKB-EC"/>
</dbReference>
<comment type="catalytic activity">
    <reaction evidence="22">
        <text>2-oxobutanoate + L-alanine = (2S)-2-aminobutanoate + pyruvate</text>
        <dbReference type="Rhea" id="RHEA:77355"/>
        <dbReference type="ChEBI" id="CHEBI:15361"/>
        <dbReference type="ChEBI" id="CHEBI:16763"/>
        <dbReference type="ChEBI" id="CHEBI:57972"/>
        <dbReference type="ChEBI" id="CHEBI:74359"/>
        <dbReference type="EC" id="2.6.1.44"/>
    </reaction>
</comment>
<comment type="subcellular location">
    <subcellularLocation>
        <location evidence="2">Mitochondrion</location>
    </subcellularLocation>
</comment>
<comment type="catalytic activity">
    <reaction evidence="33">
        <text>2-oxohexanoate + N(omega),N(omega)-dimethyl-L-arginine = L-2-aminohexanoate + 5-(3,3-dimethylguanidino)-2-oxopentanoate</text>
        <dbReference type="Rhea" id="RHEA:77363"/>
        <dbReference type="ChEBI" id="CHEBI:35177"/>
        <dbReference type="ChEBI" id="CHEBI:58326"/>
        <dbReference type="ChEBI" id="CHEBI:58455"/>
        <dbReference type="ChEBI" id="CHEBI:197301"/>
    </reaction>
</comment>
<comment type="catalytic activity">
    <reaction evidence="31">
        <text>N(omega),N(omega)-dimethyl-L-arginine + glyoxylate = 5-(3,3-dimethylguanidino)-2-oxopentanoate + glycine</text>
        <dbReference type="Rhea" id="RHEA:77311"/>
        <dbReference type="ChEBI" id="CHEBI:36655"/>
        <dbReference type="ChEBI" id="CHEBI:57305"/>
        <dbReference type="ChEBI" id="CHEBI:58326"/>
        <dbReference type="ChEBI" id="CHEBI:197301"/>
    </reaction>
</comment>
<evidence type="ECO:0000256" key="27">
    <source>
        <dbReference type="ARBA" id="ARBA00043826"/>
    </source>
</evidence>
<evidence type="ECO:0000256" key="24">
    <source>
        <dbReference type="ARBA" id="ARBA00043777"/>
    </source>
</evidence>
<keyword evidence="6 40" id="KW-0032">Aminotransferase</keyword>
<comment type="catalytic activity">
    <reaction evidence="25">
        <text>N(omega),N('omega)-dimethyl-L-arginine + pyruvate = 5-(3,3'-dimethylguanidino)-2-oxopentanoate + L-alanine</text>
        <dbReference type="Rhea" id="RHEA:77307"/>
        <dbReference type="ChEBI" id="CHEBI:15361"/>
        <dbReference type="ChEBI" id="CHEBI:57972"/>
        <dbReference type="ChEBI" id="CHEBI:197308"/>
        <dbReference type="ChEBI" id="CHEBI:197310"/>
    </reaction>
</comment>
<evidence type="ECO:0000256" key="13">
    <source>
        <dbReference type="ARBA" id="ARBA00039862"/>
    </source>
</evidence>
<reference evidence="40" key="1">
    <citation type="submission" date="2022-01" db="EMBL/GenBank/DDBJ databases">
        <title>Genome Sequence Resource for Two Populations of Ditylenchus destructor, the Migratory Endoparasitic Phytonematode.</title>
        <authorList>
            <person name="Zhang H."/>
            <person name="Lin R."/>
            <person name="Xie B."/>
        </authorList>
    </citation>
    <scope>NUCLEOTIDE SEQUENCE</scope>
    <source>
        <strain evidence="40">BazhouSP</strain>
    </source>
</reference>
<comment type="catalytic activity">
    <reaction evidence="20">
        <text>(R)-3-amino-2-methylpropanoate + pyruvate = 2-methyl-3-oxopropanoate + L-alanine</text>
        <dbReference type="Rhea" id="RHEA:18393"/>
        <dbReference type="ChEBI" id="CHEBI:15361"/>
        <dbReference type="ChEBI" id="CHEBI:57700"/>
        <dbReference type="ChEBI" id="CHEBI:57731"/>
        <dbReference type="ChEBI" id="CHEBI:57972"/>
        <dbReference type="EC" id="2.6.1.40"/>
    </reaction>
    <physiologicalReaction direction="left-to-right" evidence="20">
        <dbReference type="Rhea" id="RHEA:18394"/>
    </physiologicalReaction>
</comment>
<dbReference type="EMBL" id="JAKKPZ010000015">
    <property type="protein sequence ID" value="KAI1713525.1"/>
    <property type="molecule type" value="Genomic_DNA"/>
</dbReference>
<comment type="catalytic activity">
    <reaction evidence="21">
        <text>N(omega),N(omega)-dimethyl-L-arginine + oxaloacetate = 5-(3,3-dimethylguanidino)-2-oxopentanoate + L-aspartate</text>
        <dbReference type="Rhea" id="RHEA:77343"/>
        <dbReference type="ChEBI" id="CHEBI:16452"/>
        <dbReference type="ChEBI" id="CHEBI:29991"/>
        <dbReference type="ChEBI" id="CHEBI:58326"/>
        <dbReference type="ChEBI" id="CHEBI:197301"/>
    </reaction>
</comment>
<evidence type="ECO:0000256" key="33">
    <source>
        <dbReference type="ARBA" id="ARBA00048500"/>
    </source>
</evidence>
<evidence type="ECO:0000256" key="26">
    <source>
        <dbReference type="ARBA" id="ARBA00043825"/>
    </source>
</evidence>
<comment type="catalytic activity">
    <reaction evidence="26">
        <text>3-oxopropanoate + L-alanine = beta-alanine + pyruvate</text>
        <dbReference type="Rhea" id="RHEA:14077"/>
        <dbReference type="ChEBI" id="CHEBI:15361"/>
        <dbReference type="ChEBI" id="CHEBI:33190"/>
        <dbReference type="ChEBI" id="CHEBI:57966"/>
        <dbReference type="ChEBI" id="CHEBI:57972"/>
        <dbReference type="EC" id="2.6.1.18"/>
    </reaction>
    <physiologicalReaction direction="right-to-left" evidence="26">
        <dbReference type="Rhea" id="RHEA:14079"/>
    </physiologicalReaction>
</comment>
<keyword evidence="10" id="KW-0496">Mitochondrion</keyword>
<comment type="catalytic activity">
    <reaction evidence="32">
        <text>L-ornithine + glyoxylate = 5-amino-2-oxopentanoate + glycine</text>
        <dbReference type="Rhea" id="RHEA:77331"/>
        <dbReference type="ChEBI" id="CHEBI:36655"/>
        <dbReference type="ChEBI" id="CHEBI:46911"/>
        <dbReference type="ChEBI" id="CHEBI:57305"/>
        <dbReference type="ChEBI" id="CHEBI:58802"/>
    </reaction>
</comment>
<evidence type="ECO:0000256" key="17">
    <source>
        <dbReference type="ARBA" id="ARBA00042669"/>
    </source>
</evidence>
<gene>
    <name evidence="40" type="ORF">DdX_09041</name>
</gene>
<evidence type="ECO:0000256" key="9">
    <source>
        <dbReference type="ARBA" id="ARBA00022946"/>
    </source>
</evidence>
<evidence type="ECO:0000256" key="11">
    <source>
        <dbReference type="ARBA" id="ARBA00033660"/>
    </source>
</evidence>
<name>A0AAD4R6Q6_9BILA</name>
<evidence type="ECO:0000256" key="19">
    <source>
        <dbReference type="ARBA" id="ARBA00043679"/>
    </source>
</evidence>
<evidence type="ECO:0000313" key="41">
    <source>
        <dbReference type="Proteomes" id="UP001201812"/>
    </source>
</evidence>
<dbReference type="GO" id="GO:0009436">
    <property type="term" value="P:glyoxylate catabolic process"/>
    <property type="evidence" value="ECO:0007669"/>
    <property type="project" value="TreeGrafter"/>
</dbReference>
<dbReference type="EC" id="2.6.1.40" evidence="12"/>
<evidence type="ECO:0000256" key="4">
    <source>
        <dbReference type="ARBA" id="ARBA00011881"/>
    </source>
</evidence>
<evidence type="ECO:0000256" key="14">
    <source>
        <dbReference type="ARBA" id="ARBA00041662"/>
    </source>
</evidence>
<evidence type="ECO:0000256" key="6">
    <source>
        <dbReference type="ARBA" id="ARBA00022576"/>
    </source>
</evidence>
<evidence type="ECO:0000256" key="3">
    <source>
        <dbReference type="ARBA" id="ARBA00008954"/>
    </source>
</evidence>
<evidence type="ECO:0000256" key="36">
    <source>
        <dbReference type="ARBA" id="ARBA00048916"/>
    </source>
</evidence>
<dbReference type="GO" id="GO:0019481">
    <property type="term" value="P:L-alanine catabolic process, by transamination"/>
    <property type="evidence" value="ECO:0007669"/>
    <property type="project" value="TreeGrafter"/>
</dbReference>
<evidence type="ECO:0000256" key="31">
    <source>
        <dbReference type="ARBA" id="ARBA00047892"/>
    </source>
</evidence>
<comment type="function">
    <text evidence="38">Multifunctional aminotransferase with a broad substrate specificity. Catalyzes the conversion of glyoxylate to glycine using alanine as the amino donor. Catalyzes metabolism of not L- but the D-isomer of D-beta-aminoisobutyric acid to generate 2-methyl-3-oxopropanoate and alanine. Catalyzes the transfer of the amino group from beta-alanine to pyruvate to yield L-alanine and 3-oxopropanoate. Can metabolize NG-monomethyl-L-arginine (NMMA), asymmetric NG,NG-dimethyl-L-arginine (ADMA) and symmetric NG,N'G-dimethyl-L-arginine (SDMA). ADMA is a potent inhibitor of nitric-oxide (NO) synthase, and this activity provides mechanism through which the kidney regulates blood pressure.</text>
</comment>
<dbReference type="Pfam" id="PF00202">
    <property type="entry name" value="Aminotran_3"/>
    <property type="match status" value="1"/>
</dbReference>
<dbReference type="GO" id="GO:0030170">
    <property type="term" value="F:pyridoxal phosphate binding"/>
    <property type="evidence" value="ECO:0007669"/>
    <property type="project" value="InterPro"/>
</dbReference>
<dbReference type="EC" id="2.6.1.18" evidence="28"/>
<keyword evidence="9" id="KW-0809">Transit peptide</keyword>
<dbReference type="EC" id="2.6.1.44" evidence="5"/>
<comment type="catalytic activity">
    <reaction evidence="34">
        <text>N(omega),N(omega)-dimethyl-L-arginine + 2-oxobutanoate = 5-(3,3-dimethylguanidino)-2-oxopentanoate + (2S)-2-aminobutanoate</text>
        <dbReference type="Rhea" id="RHEA:77351"/>
        <dbReference type="ChEBI" id="CHEBI:16763"/>
        <dbReference type="ChEBI" id="CHEBI:58326"/>
        <dbReference type="ChEBI" id="CHEBI:74359"/>
        <dbReference type="ChEBI" id="CHEBI:197301"/>
    </reaction>
</comment>
<organism evidence="40 41">
    <name type="scientific">Ditylenchus destructor</name>
    <dbReference type="NCBI Taxonomy" id="166010"/>
    <lineage>
        <taxon>Eukaryota</taxon>
        <taxon>Metazoa</taxon>
        <taxon>Ecdysozoa</taxon>
        <taxon>Nematoda</taxon>
        <taxon>Chromadorea</taxon>
        <taxon>Rhabditida</taxon>
        <taxon>Tylenchina</taxon>
        <taxon>Tylenchomorpha</taxon>
        <taxon>Sphaerularioidea</taxon>
        <taxon>Anguinidae</taxon>
        <taxon>Anguininae</taxon>
        <taxon>Ditylenchus</taxon>
    </lineage>
</organism>
<comment type="catalytic activity">
    <reaction evidence="37">
        <text>N(omega),N('omega)-dimethyl-L-arginine + glyoxylate = 5-(3,3'-dimethylguanidino)-2-oxopentanoate + glycine</text>
        <dbReference type="Rhea" id="RHEA:77315"/>
        <dbReference type="ChEBI" id="CHEBI:36655"/>
        <dbReference type="ChEBI" id="CHEBI:57305"/>
        <dbReference type="ChEBI" id="CHEBI:197308"/>
        <dbReference type="ChEBI" id="CHEBI:197310"/>
    </reaction>
</comment>
<dbReference type="CDD" id="cd00610">
    <property type="entry name" value="OAT_like"/>
    <property type="match status" value="1"/>
</dbReference>
<dbReference type="PROSITE" id="PS00600">
    <property type="entry name" value="AA_TRANSFER_CLASS_3"/>
    <property type="match status" value="1"/>
</dbReference>